<sequence length="558" mass="64202">MKSINFSYFWEDKCSIISDSIEERFGLARKTIDSDYFGIFAVTFDSANIGMQGIANYHVKNFILKNPHVQYGADVNTQDEDGNSSMMNLFDEESNDMRICIKALELLLDLIFEYNAEKNSIILEAVKLLIERGVGINVRNGNGQSALHVAVEYCKDIKKDRTYIYIDFSTLFMKIFVDVFSKSMLLHRILRCDNRENLSEQLVKGLEFLLLPHRGSFVIGVKTTFRFRSPKIISVTYSELSLNSEQMKLFANKLAAVLKNGADVNMKDNNGKTALHQAVYRTRTKHVAFLLKNGADPNITDVNGDIPLNYNFRSYDSKRLLQKLEKFLTILKLNIQHNADISHYGGDGKTVLHLLIKKIRKFTLTPKKADWETVSKFVHQYMEILLKHGLDVNIKDGDGSTALNEAVSYCDYDTAKILVEHGADVNTVQFKGGFLENKVPQSLNLLTTLNVLAIIELWQSKGFQINNYQYLKVFKFLMFFEDSEMNNDHHSLLRKLWYKSDTTLIKDLHWKDVFEFGNSKTWLRSSSRNNNFHDFGCGHFLFMLKMASITIIRCFKEI</sequence>
<feature type="repeat" description="ANK" evidence="3">
    <location>
        <begin position="398"/>
        <end position="430"/>
    </location>
</feature>
<dbReference type="InterPro" id="IPR051637">
    <property type="entry name" value="Ank_repeat_dom-contain_49"/>
</dbReference>
<name>A0ABD2XGZ8_9HYME</name>
<evidence type="ECO:0000256" key="2">
    <source>
        <dbReference type="ARBA" id="ARBA00023043"/>
    </source>
</evidence>
<feature type="repeat" description="ANK" evidence="3">
    <location>
        <begin position="270"/>
        <end position="302"/>
    </location>
</feature>
<dbReference type="Gene3D" id="1.25.40.20">
    <property type="entry name" value="Ankyrin repeat-containing domain"/>
    <property type="match status" value="3"/>
</dbReference>
<evidence type="ECO:0000256" key="1">
    <source>
        <dbReference type="ARBA" id="ARBA00022737"/>
    </source>
</evidence>
<dbReference type="Proteomes" id="UP001627154">
    <property type="component" value="Unassembled WGS sequence"/>
</dbReference>
<accession>A0ABD2XGZ8</accession>
<dbReference type="AlphaFoldDB" id="A0ABD2XGZ8"/>
<dbReference type="Pfam" id="PF12796">
    <property type="entry name" value="Ank_2"/>
    <property type="match status" value="1"/>
</dbReference>
<organism evidence="4 5">
    <name type="scientific">Trichogramma kaykai</name>
    <dbReference type="NCBI Taxonomy" id="54128"/>
    <lineage>
        <taxon>Eukaryota</taxon>
        <taxon>Metazoa</taxon>
        <taxon>Ecdysozoa</taxon>
        <taxon>Arthropoda</taxon>
        <taxon>Hexapoda</taxon>
        <taxon>Insecta</taxon>
        <taxon>Pterygota</taxon>
        <taxon>Neoptera</taxon>
        <taxon>Endopterygota</taxon>
        <taxon>Hymenoptera</taxon>
        <taxon>Apocrita</taxon>
        <taxon>Proctotrupomorpha</taxon>
        <taxon>Chalcidoidea</taxon>
        <taxon>Trichogrammatidae</taxon>
        <taxon>Trichogramma</taxon>
    </lineage>
</organism>
<dbReference type="PANTHER" id="PTHR24180:SF45">
    <property type="entry name" value="POLY [ADP-RIBOSE] POLYMERASE TANKYRASE"/>
    <property type="match status" value="1"/>
</dbReference>
<comment type="caution">
    <text evidence="4">The sequence shown here is derived from an EMBL/GenBank/DDBJ whole genome shotgun (WGS) entry which is preliminary data.</text>
</comment>
<dbReference type="SMART" id="SM00248">
    <property type="entry name" value="ANK"/>
    <property type="match status" value="4"/>
</dbReference>
<evidence type="ECO:0000313" key="4">
    <source>
        <dbReference type="EMBL" id="KAL3404364.1"/>
    </source>
</evidence>
<keyword evidence="2 3" id="KW-0040">ANK repeat</keyword>
<protein>
    <submittedName>
        <fullName evidence="4">Uncharacterized protein</fullName>
    </submittedName>
</protein>
<dbReference type="PANTHER" id="PTHR24180">
    <property type="entry name" value="CYCLIN-DEPENDENT KINASE INHIBITOR 2C-RELATED"/>
    <property type="match status" value="1"/>
</dbReference>
<dbReference type="EMBL" id="JBJJXI010000025">
    <property type="protein sequence ID" value="KAL3404364.1"/>
    <property type="molecule type" value="Genomic_DNA"/>
</dbReference>
<gene>
    <name evidence="4" type="ORF">TKK_002856</name>
</gene>
<reference evidence="4 5" key="1">
    <citation type="journal article" date="2024" name="bioRxiv">
        <title>A reference genome for Trichogramma kaykai: A tiny desert-dwelling parasitoid wasp with competing sex-ratio distorters.</title>
        <authorList>
            <person name="Culotta J."/>
            <person name="Lindsey A.R."/>
        </authorList>
    </citation>
    <scope>NUCLEOTIDE SEQUENCE [LARGE SCALE GENOMIC DNA]</scope>
    <source>
        <strain evidence="4 5">KSX58</strain>
    </source>
</reference>
<dbReference type="Pfam" id="PF13857">
    <property type="entry name" value="Ank_5"/>
    <property type="match status" value="1"/>
</dbReference>
<dbReference type="InterPro" id="IPR002110">
    <property type="entry name" value="Ankyrin_rpt"/>
</dbReference>
<keyword evidence="1" id="KW-0677">Repeat</keyword>
<dbReference type="SUPFAM" id="SSF48403">
    <property type="entry name" value="Ankyrin repeat"/>
    <property type="match status" value="2"/>
</dbReference>
<keyword evidence="5" id="KW-1185">Reference proteome</keyword>
<evidence type="ECO:0000256" key="3">
    <source>
        <dbReference type="PROSITE-ProRule" id="PRU00023"/>
    </source>
</evidence>
<dbReference type="PROSITE" id="PS50088">
    <property type="entry name" value="ANK_REPEAT"/>
    <property type="match status" value="2"/>
</dbReference>
<dbReference type="PROSITE" id="PS50297">
    <property type="entry name" value="ANK_REP_REGION"/>
    <property type="match status" value="2"/>
</dbReference>
<proteinExistence type="predicted"/>
<evidence type="ECO:0000313" key="5">
    <source>
        <dbReference type="Proteomes" id="UP001627154"/>
    </source>
</evidence>
<dbReference type="InterPro" id="IPR036770">
    <property type="entry name" value="Ankyrin_rpt-contain_sf"/>
</dbReference>